<protein>
    <submittedName>
        <fullName evidence="1">Uncharacterized protein</fullName>
    </submittedName>
</protein>
<name>A0ABT4CXX7_9CLOT</name>
<dbReference type="Proteomes" id="UP001078443">
    <property type="component" value="Unassembled WGS sequence"/>
</dbReference>
<gene>
    <name evidence="1" type="ORF">OW763_05785</name>
</gene>
<accession>A0ABT4CXX7</accession>
<proteinExistence type="predicted"/>
<organism evidence="1 2">
    <name type="scientific">Clostridium aestuarii</name>
    <dbReference type="NCBI Taxonomy" id="338193"/>
    <lineage>
        <taxon>Bacteria</taxon>
        <taxon>Bacillati</taxon>
        <taxon>Bacillota</taxon>
        <taxon>Clostridia</taxon>
        <taxon>Eubacteriales</taxon>
        <taxon>Clostridiaceae</taxon>
        <taxon>Clostridium</taxon>
    </lineage>
</organism>
<dbReference type="RefSeq" id="WP_268040133.1">
    <property type="nucleotide sequence ID" value="NZ_JAPQER010000002.1"/>
</dbReference>
<comment type="caution">
    <text evidence="1">The sequence shown here is derived from an EMBL/GenBank/DDBJ whole genome shotgun (WGS) entry which is preliminary data.</text>
</comment>
<dbReference type="EMBL" id="JAPQER010000002">
    <property type="protein sequence ID" value="MCY6483859.1"/>
    <property type="molecule type" value="Genomic_DNA"/>
</dbReference>
<sequence>MSYSKQTIDDSISVNSSYKLSPSTVKMLDELKCFIYDDPYIKYQDIVDAAIRFFYDYRKGSKCGGRHLLFWELWVYG</sequence>
<evidence type="ECO:0000313" key="2">
    <source>
        <dbReference type="Proteomes" id="UP001078443"/>
    </source>
</evidence>
<evidence type="ECO:0000313" key="1">
    <source>
        <dbReference type="EMBL" id="MCY6483859.1"/>
    </source>
</evidence>
<reference evidence="1" key="1">
    <citation type="submission" date="2022-12" db="EMBL/GenBank/DDBJ databases">
        <authorList>
            <person name="Wang J."/>
        </authorList>
    </citation>
    <scope>NUCLEOTIDE SEQUENCE</scope>
    <source>
        <strain evidence="1">HY-45-18</strain>
    </source>
</reference>
<keyword evidence="2" id="KW-1185">Reference proteome</keyword>